<protein>
    <submittedName>
        <fullName evidence="2">Uncharacterized protein</fullName>
    </submittedName>
</protein>
<keyword evidence="3" id="KW-1185">Reference proteome</keyword>
<dbReference type="STRING" id="39966.A0A369JBM8"/>
<feature type="compositionally biased region" description="Polar residues" evidence="1">
    <location>
        <begin position="697"/>
        <end position="708"/>
    </location>
</feature>
<feature type="region of interest" description="Disordered" evidence="1">
    <location>
        <begin position="1"/>
        <end position="22"/>
    </location>
</feature>
<feature type="compositionally biased region" description="Low complexity" evidence="1">
    <location>
        <begin position="949"/>
        <end position="959"/>
    </location>
</feature>
<name>A0A369JBM8_HYPMA</name>
<feature type="region of interest" description="Disordered" evidence="1">
    <location>
        <begin position="61"/>
        <end position="106"/>
    </location>
</feature>
<gene>
    <name evidence="2" type="ORF">Hypma_014711</name>
</gene>
<feature type="region of interest" description="Disordered" evidence="1">
    <location>
        <begin position="235"/>
        <end position="674"/>
    </location>
</feature>
<feature type="compositionally biased region" description="Low complexity" evidence="1">
    <location>
        <begin position="852"/>
        <end position="861"/>
    </location>
</feature>
<feature type="compositionally biased region" description="Polar residues" evidence="1">
    <location>
        <begin position="829"/>
        <end position="850"/>
    </location>
</feature>
<reference evidence="2" key="1">
    <citation type="submission" date="2018-04" db="EMBL/GenBank/DDBJ databases">
        <title>Whole genome sequencing of Hypsizygus marmoreus.</title>
        <authorList>
            <person name="Choi I.-G."/>
            <person name="Min B."/>
            <person name="Kim J.-G."/>
            <person name="Kim S."/>
            <person name="Oh Y.-L."/>
            <person name="Kong W.-S."/>
            <person name="Park H."/>
            <person name="Jeong J."/>
            <person name="Song E.-S."/>
        </authorList>
    </citation>
    <scope>NUCLEOTIDE SEQUENCE [LARGE SCALE GENOMIC DNA]</scope>
    <source>
        <strain evidence="2">51987-8</strain>
    </source>
</reference>
<sequence length="1083" mass="117218">MFSSVGNTTSRHGQGSFGKGYSPSIPKGFTVRVFKGPTLSSFPHTATAKFDLGYHPFPLADPPQNQNWYPSNSRLQNISKPPSAPSEPPKSSRSRTAESVTTTSVGRGYEANARAAMPSYSIYQSSKETYIYEPSLSSKSDLFSNSEYDGASTTTFSPSSAFSPAMSTDSITTLKSPPSAYNSLTERDSRPSTPTPLTSRNSFIPGLSQAQSAIRGIFRSQTPYEPQSIRSDTAFAPHAPSIRPSASHQSPKDDARRRDTASSQVRSTTPIRVSVSSMSSGSGGRSIPHTASSYMVSSAEPHPTSSYTPSTVSESEDSELDRVARTNAQYNATSSASSLAYYSGRGGSAHAPASRSSTLSSTGEGPRPTYTTSPLRSSPEQQHVFPGGDAQYMEGSSYEPTNSNIPATETTHGTNDRYVFPSSSYHSASSVTGDNFQSEQFIPPLGEWIEDLESQQAQARRQSGALSSSPIPQFVNEGPPQSRYVPASRTMSFSSQAAPQNPASSLNSSRADGHSPPVLSAPITQSWTGQRERRSSAAQPPAMSFPPAPHGSHERNGGSLSSPTNISRERNGDVQISPVDQRTVSAAPPYATRVDVPTPNREHYYGDTMTTDRLSNLSNPPSSCITPSIRTSPTQEQQPSSAHPDMSTHRDHSPPTIFRDQPQLRSSPEQGRWIPPNIYATAREFPATSVLPPTRASPEQRQRTSSVSYPGRNLERPQTRENSILLTNVATISNSPPAQGVSVHEPSLPDLRNAQTSAAEPPVSMTFSRNQSQQQPDTRNSPRQNPVHTSTYDESQSHITAGLSGRGNRNEPSPSSVYPSWSSQLPAPSHSQNYTTSGTQRPFDSSTNGPRASVVPPSASSDPGQGQDYYRTSFVEPRRAVNTVSGHPHVPRVNEERASFTPLTVVNDRPEGAAPSRKFPEVRQPHPEPQRRHSDGDRSIGISNGMSFTAATQEGAGPAPTGPPEPQRRFSDGDQIQPNVSGNKSVALFRTVRWNDNLVCPSPIFSNQRRKGWYNRRGDQLWTNDGAYKPPPEGQEYPRDLDGYPEQGQGWMNEEGVCFEADTHVAWTVGHLNFLGPSTDSNG</sequence>
<feature type="compositionally biased region" description="Low complexity" evidence="1">
    <location>
        <begin position="148"/>
        <end position="168"/>
    </location>
</feature>
<feature type="region of interest" description="Disordered" evidence="1">
    <location>
        <begin position="881"/>
        <end position="981"/>
    </location>
</feature>
<feature type="compositionally biased region" description="Low complexity" evidence="1">
    <location>
        <begin position="330"/>
        <end position="343"/>
    </location>
</feature>
<feature type="region of interest" description="Disordered" evidence="1">
    <location>
        <begin position="689"/>
        <end position="721"/>
    </location>
</feature>
<accession>A0A369JBM8</accession>
<feature type="compositionally biased region" description="Polar residues" evidence="1">
    <location>
        <begin position="354"/>
        <end position="381"/>
    </location>
</feature>
<evidence type="ECO:0000313" key="3">
    <source>
        <dbReference type="Proteomes" id="UP000076154"/>
    </source>
</evidence>
<feature type="compositionally biased region" description="Polar residues" evidence="1">
    <location>
        <begin position="1"/>
        <end position="13"/>
    </location>
</feature>
<feature type="compositionally biased region" description="Polar residues" evidence="1">
    <location>
        <begin position="169"/>
        <end position="184"/>
    </location>
</feature>
<dbReference type="Proteomes" id="UP000076154">
    <property type="component" value="Unassembled WGS sequence"/>
</dbReference>
<feature type="compositionally biased region" description="Polar residues" evidence="1">
    <location>
        <begin position="608"/>
        <end position="641"/>
    </location>
</feature>
<dbReference type="EMBL" id="LUEZ02000090">
    <property type="protein sequence ID" value="RDB18732.1"/>
    <property type="molecule type" value="Genomic_DNA"/>
</dbReference>
<feature type="region of interest" description="Disordered" evidence="1">
    <location>
        <begin position="148"/>
        <end position="204"/>
    </location>
</feature>
<evidence type="ECO:0000256" key="1">
    <source>
        <dbReference type="SAM" id="MobiDB-lite"/>
    </source>
</evidence>
<feature type="compositionally biased region" description="Low complexity" evidence="1">
    <location>
        <begin position="812"/>
        <end position="826"/>
    </location>
</feature>
<feature type="compositionally biased region" description="Polar residues" evidence="1">
    <location>
        <begin position="63"/>
        <end position="78"/>
    </location>
</feature>
<feature type="region of interest" description="Disordered" evidence="1">
    <location>
        <begin position="755"/>
        <end position="869"/>
    </location>
</feature>
<feature type="compositionally biased region" description="Polar residues" evidence="1">
    <location>
        <begin position="398"/>
        <end position="413"/>
    </location>
</feature>
<feature type="compositionally biased region" description="Polar residues" evidence="1">
    <location>
        <begin position="261"/>
        <end position="271"/>
    </location>
</feature>
<dbReference type="InParanoid" id="A0A369JBM8"/>
<feature type="compositionally biased region" description="Polar residues" evidence="1">
    <location>
        <begin position="765"/>
        <end position="799"/>
    </location>
</feature>
<dbReference type="OrthoDB" id="3255922at2759"/>
<dbReference type="AlphaFoldDB" id="A0A369JBM8"/>
<feature type="compositionally biased region" description="Polar residues" evidence="1">
    <location>
        <begin position="191"/>
        <end position="204"/>
    </location>
</feature>
<feature type="compositionally biased region" description="Basic and acidic residues" evidence="1">
    <location>
        <begin position="918"/>
        <end position="938"/>
    </location>
</feature>
<feature type="compositionally biased region" description="Polar residues" evidence="1">
    <location>
        <begin position="421"/>
        <end position="440"/>
    </location>
</feature>
<proteinExistence type="predicted"/>
<organism evidence="2 3">
    <name type="scientific">Hypsizygus marmoreus</name>
    <name type="common">White beech mushroom</name>
    <name type="synonym">Agaricus marmoreus</name>
    <dbReference type="NCBI Taxonomy" id="39966"/>
    <lineage>
        <taxon>Eukaryota</taxon>
        <taxon>Fungi</taxon>
        <taxon>Dikarya</taxon>
        <taxon>Basidiomycota</taxon>
        <taxon>Agaricomycotina</taxon>
        <taxon>Agaricomycetes</taxon>
        <taxon>Agaricomycetidae</taxon>
        <taxon>Agaricales</taxon>
        <taxon>Tricholomatineae</taxon>
        <taxon>Lyophyllaceae</taxon>
        <taxon>Hypsizygus</taxon>
    </lineage>
</organism>
<feature type="compositionally biased region" description="Basic and acidic residues" evidence="1">
    <location>
        <begin position="250"/>
        <end position="260"/>
    </location>
</feature>
<feature type="compositionally biased region" description="Low complexity" evidence="1">
    <location>
        <begin position="454"/>
        <end position="469"/>
    </location>
</feature>
<comment type="caution">
    <text evidence="2">The sequence shown here is derived from an EMBL/GenBank/DDBJ whole genome shotgun (WGS) entry which is preliminary data.</text>
</comment>
<feature type="compositionally biased region" description="Low complexity" evidence="1">
    <location>
        <begin position="492"/>
        <end position="505"/>
    </location>
</feature>
<feature type="compositionally biased region" description="Polar residues" evidence="1">
    <location>
        <begin position="303"/>
        <end position="313"/>
    </location>
</feature>
<evidence type="ECO:0000313" key="2">
    <source>
        <dbReference type="EMBL" id="RDB18732.1"/>
    </source>
</evidence>